<accession>A0A3D6BUP8</accession>
<reference evidence="2 3" key="1">
    <citation type="journal article" date="2018" name="Nat. Biotechnol.">
        <title>A standardized bacterial taxonomy based on genome phylogeny substantially revises the tree of life.</title>
        <authorList>
            <person name="Parks D.H."/>
            <person name="Chuvochina M."/>
            <person name="Waite D.W."/>
            <person name="Rinke C."/>
            <person name="Skarshewski A."/>
            <person name="Chaumeil P.A."/>
            <person name="Hugenholtz P."/>
        </authorList>
    </citation>
    <scope>NUCLEOTIDE SEQUENCE [LARGE SCALE GENOMIC DNA]</scope>
    <source>
        <strain evidence="2">UBA10227</strain>
    </source>
</reference>
<dbReference type="InterPro" id="IPR041698">
    <property type="entry name" value="Methyltransf_25"/>
</dbReference>
<feature type="non-terminal residue" evidence="2">
    <location>
        <position position="205"/>
    </location>
</feature>
<organism evidence="2 3">
    <name type="scientific">Xanthomarina gelatinilytica</name>
    <dbReference type="NCBI Taxonomy" id="1137281"/>
    <lineage>
        <taxon>Bacteria</taxon>
        <taxon>Pseudomonadati</taxon>
        <taxon>Bacteroidota</taxon>
        <taxon>Flavobacteriia</taxon>
        <taxon>Flavobacteriales</taxon>
        <taxon>Flavobacteriaceae</taxon>
        <taxon>Xanthomarina</taxon>
    </lineage>
</organism>
<dbReference type="EMBL" id="DPRK01000255">
    <property type="protein sequence ID" value="HCY82960.1"/>
    <property type="molecule type" value="Genomic_DNA"/>
</dbReference>
<dbReference type="AlphaFoldDB" id="A0A3D6BUP8"/>
<comment type="caution">
    <text evidence="2">The sequence shown here is derived from an EMBL/GenBank/DDBJ whole genome shotgun (WGS) entry which is preliminary data.</text>
</comment>
<protein>
    <recommendedName>
        <fullName evidence="1">Methyltransferase domain-containing protein</fullName>
    </recommendedName>
</protein>
<dbReference type="InterPro" id="IPR029063">
    <property type="entry name" value="SAM-dependent_MTases_sf"/>
</dbReference>
<evidence type="ECO:0000313" key="3">
    <source>
        <dbReference type="Proteomes" id="UP000263268"/>
    </source>
</evidence>
<dbReference type="Gene3D" id="3.40.50.150">
    <property type="entry name" value="Vaccinia Virus protein VP39"/>
    <property type="match status" value="1"/>
</dbReference>
<sequence>MKNSKHYYNSIASNYHLQALAKMNYLNAIDNYIIETMGDTVVDTYMDVGTGDGRRALKLIQNLDIKGTKVLVDDSKEMLALLEDVYEVDLFNDNVLNYKSATKFSLITCLWNVLGHFSSIQARVDFFKLVETYLQPGGVFIYDVNNRYNISHYGYNSVAENLKKDHHDIDHSSGWFNLAIGTHKTRVYIHSPFDIDTYIAPTNLQ</sequence>
<proteinExistence type="predicted"/>
<gene>
    <name evidence="2" type="ORF">DHV22_15880</name>
</gene>
<evidence type="ECO:0000313" key="2">
    <source>
        <dbReference type="EMBL" id="HCY82960.1"/>
    </source>
</evidence>
<evidence type="ECO:0000259" key="1">
    <source>
        <dbReference type="Pfam" id="PF13649"/>
    </source>
</evidence>
<dbReference type="Proteomes" id="UP000263268">
    <property type="component" value="Unassembled WGS sequence"/>
</dbReference>
<dbReference type="SUPFAM" id="SSF53335">
    <property type="entry name" value="S-adenosyl-L-methionine-dependent methyltransferases"/>
    <property type="match status" value="1"/>
</dbReference>
<feature type="domain" description="Methyltransferase" evidence="1">
    <location>
        <begin position="46"/>
        <end position="138"/>
    </location>
</feature>
<name>A0A3D6BUP8_9FLAO</name>
<dbReference type="Pfam" id="PF13649">
    <property type="entry name" value="Methyltransf_25"/>
    <property type="match status" value="1"/>
</dbReference>